<proteinExistence type="predicted"/>
<dbReference type="InterPro" id="IPR000868">
    <property type="entry name" value="Isochorismatase-like_dom"/>
</dbReference>
<keyword evidence="1 3" id="KW-0378">Hydrolase</keyword>
<evidence type="ECO:0000313" key="4">
    <source>
        <dbReference type="Proteomes" id="UP000284333"/>
    </source>
</evidence>
<dbReference type="InterPro" id="IPR036380">
    <property type="entry name" value="Isochorismatase-like_sf"/>
</dbReference>
<evidence type="ECO:0000259" key="2">
    <source>
        <dbReference type="Pfam" id="PF00857"/>
    </source>
</evidence>
<dbReference type="GO" id="GO:0016787">
    <property type="term" value="F:hydrolase activity"/>
    <property type="evidence" value="ECO:0007669"/>
    <property type="project" value="UniProtKB-KW"/>
</dbReference>
<protein>
    <submittedName>
        <fullName evidence="3">Cysteine hydrolase</fullName>
    </submittedName>
</protein>
<evidence type="ECO:0000313" key="3">
    <source>
        <dbReference type="EMBL" id="RVW00846.1"/>
    </source>
</evidence>
<dbReference type="RefSeq" id="WP_127948173.1">
    <property type="nucleotide sequence ID" value="NZ_RKLN01000006.1"/>
</dbReference>
<dbReference type="CDD" id="cd00431">
    <property type="entry name" value="cysteine_hydrolases"/>
    <property type="match status" value="1"/>
</dbReference>
<dbReference type="Gene3D" id="3.40.50.850">
    <property type="entry name" value="Isochorismatase-like"/>
    <property type="match status" value="1"/>
</dbReference>
<reference evidence="3 4" key="1">
    <citation type="submission" date="2018-11" db="EMBL/GenBank/DDBJ databases">
        <title>Rhodococcus spongicola sp. nov. and Rhodococcus xishaensis sp. nov. from marine sponges.</title>
        <authorList>
            <person name="Li L."/>
            <person name="Lin H.W."/>
        </authorList>
    </citation>
    <scope>NUCLEOTIDE SEQUENCE [LARGE SCALE GENOMIC DNA]</scope>
    <source>
        <strain evidence="3 4">LHW50502</strain>
    </source>
</reference>
<name>A0A438APJ0_9NOCA</name>
<dbReference type="Pfam" id="PF00857">
    <property type="entry name" value="Isochorismatase"/>
    <property type="match status" value="1"/>
</dbReference>
<dbReference type="PANTHER" id="PTHR43540">
    <property type="entry name" value="PEROXYUREIDOACRYLATE/UREIDOACRYLATE AMIDOHYDROLASE-RELATED"/>
    <property type="match status" value="1"/>
</dbReference>
<sequence>MTDKDIDKNTAMLVIDMQKESKYGIDGLQEALDATESLLDKCRSLSIPIIYTRHVGRADKLGLVSNDVLDSDGRPVFYRSDTPDFEVIDQVQPRLGDVVIDKYRWSGFYETPLDLLLRTEKIETLIVVGFVTDGCVLTTVFDAFARNYDVVLVKDACAATNSGAHKSAVLTMGNWVYGIEIIDSHELLKKLKGSPYASWKSTAPDLLAYSSDRLDECYASLSGESKKVATDGR</sequence>
<dbReference type="EMBL" id="RKLN01000006">
    <property type="protein sequence ID" value="RVW00846.1"/>
    <property type="molecule type" value="Genomic_DNA"/>
</dbReference>
<comment type="caution">
    <text evidence="3">The sequence shown here is derived from an EMBL/GenBank/DDBJ whole genome shotgun (WGS) entry which is preliminary data.</text>
</comment>
<feature type="domain" description="Isochorismatase-like" evidence="2">
    <location>
        <begin position="10"/>
        <end position="173"/>
    </location>
</feature>
<keyword evidence="4" id="KW-1185">Reference proteome</keyword>
<dbReference type="InterPro" id="IPR050272">
    <property type="entry name" value="Isochorismatase-like_hydrls"/>
</dbReference>
<accession>A0A438APJ0</accession>
<gene>
    <name evidence="3" type="ORF">EF834_15730</name>
</gene>
<dbReference type="Proteomes" id="UP000284333">
    <property type="component" value="Unassembled WGS sequence"/>
</dbReference>
<dbReference type="AlphaFoldDB" id="A0A438APJ0"/>
<organism evidence="3 4">
    <name type="scientific">Rhodococcus spongiicola</name>
    <dbReference type="NCBI Taxonomy" id="2487352"/>
    <lineage>
        <taxon>Bacteria</taxon>
        <taxon>Bacillati</taxon>
        <taxon>Actinomycetota</taxon>
        <taxon>Actinomycetes</taxon>
        <taxon>Mycobacteriales</taxon>
        <taxon>Nocardiaceae</taxon>
        <taxon>Rhodococcus</taxon>
    </lineage>
</organism>
<dbReference type="SUPFAM" id="SSF52499">
    <property type="entry name" value="Isochorismatase-like hydrolases"/>
    <property type="match status" value="1"/>
</dbReference>
<evidence type="ECO:0000256" key="1">
    <source>
        <dbReference type="ARBA" id="ARBA00022801"/>
    </source>
</evidence>
<dbReference type="OrthoDB" id="9814140at2"/>